<evidence type="ECO:0000256" key="5">
    <source>
        <dbReference type="ARBA" id="ARBA00023002"/>
    </source>
</evidence>
<protein>
    <recommendedName>
        <fullName evidence="2">Delta(24)-sterol reductase</fullName>
        <ecNumber evidence="2">1.3.1.72</ecNumber>
    </recommendedName>
</protein>
<dbReference type="Pfam" id="PF01565">
    <property type="entry name" value="FAD_binding_4"/>
    <property type="match status" value="1"/>
</dbReference>
<evidence type="ECO:0000256" key="4">
    <source>
        <dbReference type="ARBA" id="ARBA00022989"/>
    </source>
</evidence>
<dbReference type="PROSITE" id="PS51387">
    <property type="entry name" value="FAD_PCMH"/>
    <property type="match status" value="1"/>
</dbReference>
<sequence>MDRHASEVSLISSTIAQFYKTRTPFRVYHGSTNSTRPSGKTRANIVDTSRLNNVLSVDTTARIAVVEPNVPMDKLVRETVKYGVVPPVIMEFPGITAGGGFSGTSGESSSFRYGPFEATVEWIEIVLADGEVTRASAAERADLFRGAASAFGTMGVITLLGIRLVEARELVRLEYHWSRSFEGAVGKLREETGKEENQFVDAITFAMDSTITCAGRMVDGPVPKGEKLRRFTRRGDPWFYLHVEEVAKKLQKSPEGQTIVDYIPLADYYFRYDRGAFWTGRYAFKYFITPFNRVTRRILDPLLHTRVMYGALHKSGLAEFYLTQDVAVPFDRSVEFQNWMNETYGIYPVWLCPLRVPREGNERQYLSGFWNPASPEVINFGVWGPMSFDKGEATRLNRLLEAKLAELGGRKCLYAQTYYTQQEFWANYDREAYNALREKYRASHLPSVYDKVKPHAPNSYTPGSMSFWRRLKDKIWDMWPVRGLYGVFKVFQGGDYLLAKDQAKAETIPVAKATHSSGGEIKKKEAKTDEDNRALGALGGAIAATATGAEPMASGTRHRQSAIGGN</sequence>
<dbReference type="AlphaFoldDB" id="A0A2N3NFA3"/>
<evidence type="ECO:0000256" key="6">
    <source>
        <dbReference type="ARBA" id="ARBA00023136"/>
    </source>
</evidence>
<feature type="domain" description="FAD-binding PCMH-type" evidence="8">
    <location>
        <begin position="1"/>
        <end position="167"/>
    </location>
</feature>
<proteinExistence type="predicted"/>
<dbReference type="PANTHER" id="PTHR10801">
    <property type="entry name" value="24-DEHYDROCHOLESTEROL REDUCTASE"/>
    <property type="match status" value="1"/>
</dbReference>
<keyword evidence="3" id="KW-0812">Transmembrane</keyword>
<dbReference type="GO" id="GO:0050614">
    <property type="term" value="F:Delta24-sterol reductase activity"/>
    <property type="evidence" value="ECO:0007669"/>
    <property type="project" value="UniProtKB-EC"/>
</dbReference>
<comment type="subcellular location">
    <subcellularLocation>
        <location evidence="1">Membrane</location>
        <topology evidence="1">Single-pass membrane protein</topology>
    </subcellularLocation>
</comment>
<dbReference type="GO" id="GO:0005737">
    <property type="term" value="C:cytoplasm"/>
    <property type="evidence" value="ECO:0007669"/>
    <property type="project" value="TreeGrafter"/>
</dbReference>
<dbReference type="OrthoDB" id="415825at2759"/>
<evidence type="ECO:0000313" key="10">
    <source>
        <dbReference type="Proteomes" id="UP000233524"/>
    </source>
</evidence>
<dbReference type="InterPro" id="IPR016169">
    <property type="entry name" value="FAD-bd_PCMH_sub2"/>
</dbReference>
<dbReference type="GO" id="GO:0016020">
    <property type="term" value="C:membrane"/>
    <property type="evidence" value="ECO:0007669"/>
    <property type="project" value="UniProtKB-SubCell"/>
</dbReference>
<organism evidence="9 10">
    <name type="scientific">Lomentospora prolificans</name>
    <dbReference type="NCBI Taxonomy" id="41688"/>
    <lineage>
        <taxon>Eukaryota</taxon>
        <taxon>Fungi</taxon>
        <taxon>Dikarya</taxon>
        <taxon>Ascomycota</taxon>
        <taxon>Pezizomycotina</taxon>
        <taxon>Sordariomycetes</taxon>
        <taxon>Hypocreomycetidae</taxon>
        <taxon>Microascales</taxon>
        <taxon>Microascaceae</taxon>
        <taxon>Lomentospora</taxon>
    </lineage>
</organism>
<keyword evidence="6" id="KW-0472">Membrane</keyword>
<keyword evidence="4" id="KW-1133">Transmembrane helix</keyword>
<accession>A0A2N3NFA3</accession>
<dbReference type="GO" id="GO:0071949">
    <property type="term" value="F:FAD binding"/>
    <property type="evidence" value="ECO:0007669"/>
    <property type="project" value="InterPro"/>
</dbReference>
<comment type="caution">
    <text evidence="9">The sequence shown here is derived from an EMBL/GenBank/DDBJ whole genome shotgun (WGS) entry which is preliminary data.</text>
</comment>
<keyword evidence="5" id="KW-0560">Oxidoreductase</keyword>
<dbReference type="EMBL" id="NLAX01000008">
    <property type="protein sequence ID" value="PKS11119.1"/>
    <property type="molecule type" value="Genomic_DNA"/>
</dbReference>
<reference evidence="9 10" key="1">
    <citation type="journal article" date="2017" name="G3 (Bethesda)">
        <title>First Draft Genome Sequence of the Pathogenic Fungus Lomentospora prolificans (Formerly Scedosporium prolificans).</title>
        <authorList>
            <person name="Luo R."/>
            <person name="Zimin A."/>
            <person name="Workman R."/>
            <person name="Fan Y."/>
            <person name="Pertea G."/>
            <person name="Grossman N."/>
            <person name="Wear M.P."/>
            <person name="Jia B."/>
            <person name="Miller H."/>
            <person name="Casadevall A."/>
            <person name="Timp W."/>
            <person name="Zhang S.X."/>
            <person name="Salzberg S.L."/>
        </authorList>
    </citation>
    <scope>NUCLEOTIDE SEQUENCE [LARGE SCALE GENOMIC DNA]</scope>
    <source>
        <strain evidence="9 10">JHH-5317</strain>
    </source>
</reference>
<feature type="region of interest" description="Disordered" evidence="7">
    <location>
        <begin position="546"/>
        <end position="566"/>
    </location>
</feature>
<dbReference type="InterPro" id="IPR036318">
    <property type="entry name" value="FAD-bd_PCMH-like_sf"/>
</dbReference>
<evidence type="ECO:0000313" key="9">
    <source>
        <dbReference type="EMBL" id="PKS11119.1"/>
    </source>
</evidence>
<dbReference type="EC" id="1.3.1.72" evidence="2"/>
<dbReference type="Gene3D" id="3.30.465.10">
    <property type="match status" value="1"/>
</dbReference>
<evidence type="ECO:0000256" key="7">
    <source>
        <dbReference type="SAM" id="MobiDB-lite"/>
    </source>
</evidence>
<evidence type="ECO:0000256" key="1">
    <source>
        <dbReference type="ARBA" id="ARBA00004167"/>
    </source>
</evidence>
<dbReference type="GO" id="GO:0000246">
    <property type="term" value="F:Delta24(24-1) sterol reductase activity"/>
    <property type="evidence" value="ECO:0007669"/>
    <property type="project" value="TreeGrafter"/>
</dbReference>
<gene>
    <name evidence="9" type="ORF">jhhlp_002880</name>
</gene>
<dbReference type="PANTHER" id="PTHR10801:SF0">
    <property type="entry name" value="DELTA(24)-STEROL REDUCTASE"/>
    <property type="match status" value="1"/>
</dbReference>
<dbReference type="InterPro" id="IPR006094">
    <property type="entry name" value="Oxid_FAD_bind_N"/>
</dbReference>
<evidence type="ECO:0000256" key="2">
    <source>
        <dbReference type="ARBA" id="ARBA00012405"/>
    </source>
</evidence>
<name>A0A2N3NFA3_9PEZI</name>
<dbReference type="STRING" id="41688.A0A2N3NFA3"/>
<dbReference type="InterPro" id="IPR016166">
    <property type="entry name" value="FAD-bd_PCMH"/>
</dbReference>
<evidence type="ECO:0000259" key="8">
    <source>
        <dbReference type="PROSITE" id="PS51387"/>
    </source>
</evidence>
<evidence type="ECO:0000256" key="3">
    <source>
        <dbReference type="ARBA" id="ARBA00022692"/>
    </source>
</evidence>
<dbReference type="GO" id="GO:0008202">
    <property type="term" value="P:steroid metabolic process"/>
    <property type="evidence" value="ECO:0007669"/>
    <property type="project" value="TreeGrafter"/>
</dbReference>
<dbReference type="InParanoid" id="A0A2N3NFA3"/>
<dbReference type="InterPro" id="IPR040165">
    <property type="entry name" value="Diminuto-like"/>
</dbReference>
<dbReference type="SUPFAM" id="SSF56176">
    <property type="entry name" value="FAD-binding/transporter-associated domain-like"/>
    <property type="match status" value="1"/>
</dbReference>
<keyword evidence="10" id="KW-1185">Reference proteome</keyword>
<dbReference type="Proteomes" id="UP000233524">
    <property type="component" value="Unassembled WGS sequence"/>
</dbReference>
<dbReference type="VEuPathDB" id="FungiDB:jhhlp_002880"/>